<name>A0ACC1Z360_MELAZ</name>
<reference evidence="1 2" key="1">
    <citation type="journal article" date="2023" name="Science">
        <title>Complex scaffold remodeling in plant triterpene biosynthesis.</title>
        <authorList>
            <person name="De La Pena R."/>
            <person name="Hodgson H."/>
            <person name="Liu J.C."/>
            <person name="Stephenson M.J."/>
            <person name="Martin A.C."/>
            <person name="Owen C."/>
            <person name="Harkess A."/>
            <person name="Leebens-Mack J."/>
            <person name="Jimenez L.E."/>
            <person name="Osbourn A."/>
            <person name="Sattely E.S."/>
        </authorList>
    </citation>
    <scope>NUCLEOTIDE SEQUENCE [LARGE SCALE GENOMIC DNA]</scope>
    <source>
        <strain evidence="2">cv. JPN11</strain>
        <tissue evidence="1">Leaf</tissue>
    </source>
</reference>
<sequence length="786" mass="85591">MSIEIPDDLIKQIQTAVLREANFSSYDPDDASFPDLSSLESSVSELDPSPPYLRCKHCKGRFLRGVQSLICVFCGKQQAPQDGPPEPINFKTAFGCRWLLESLGLDGSEIVEFPVNGNGSNRGQNATQEEFPLSDILDLEITWNPEFDKLGTESNENSLNIAGDNLDTSFAERKQDGASAVTGKQSLPIKNDNDSGNDDFQVRDNLSFFGNVQHSETAVRSIEDESGSGSFTGWDADFQSAGARTSHEGSKSFDPVARSSVDLSVHMDSVFGSGNSLGKDKEDIVSSESKADDWFQDDFHSGILSHSKQVEVTANEKNGRSVQNENTLSSPSIDWIQNGQSQSESNKAPDNNKTIDEEDDSFDTWNDFTSSTTTEHPFDKQTDQIKQLEATTIVKDGGKVENPISSLGNIGWVQADQLQSISIEAPDRKAIDREDNAFDAWNDFASSTSAQHGQNKQFEVTAKDGSVVENADSSSLNGDWFHDVQHETSSSKAPDNKTVDVDDNIFDTWNDYTSSTGAAAPGKRTDQANLFEMSTTGKDGGTVETANKSTNNAWIEDDQWPPISNRVPDDKAPDDLFDTWNDFTSSSTAGDLTSKQSGPAKEFEVNTNVNDQGIMEVNNSSFDLFQGDQWQTGSSETPDNNAINEDHDSFDAWNNFTSSASAQDPSNKQSGNHNHMTPSADQTSELKLFANDNNLQNIDFGSLSQPHIFSGPLSNQNGSAEVNIMKLEPSVSNRIPGNGENAGEATKGGDVSSATTRSSTNDVETIMSQMHDLSFMLANNLSIPPK</sequence>
<evidence type="ECO:0000313" key="1">
    <source>
        <dbReference type="EMBL" id="KAJ4730074.1"/>
    </source>
</evidence>
<comment type="caution">
    <text evidence="1">The sequence shown here is derived from an EMBL/GenBank/DDBJ whole genome shotgun (WGS) entry which is preliminary data.</text>
</comment>
<protein>
    <submittedName>
        <fullName evidence="1">Dentin sialophosphoprotein</fullName>
    </submittedName>
</protein>
<gene>
    <name evidence="1" type="ORF">OWV82_002750</name>
</gene>
<proteinExistence type="predicted"/>
<dbReference type="Proteomes" id="UP001164539">
    <property type="component" value="Chromosome 1"/>
</dbReference>
<evidence type="ECO:0000313" key="2">
    <source>
        <dbReference type="Proteomes" id="UP001164539"/>
    </source>
</evidence>
<keyword evidence="2" id="KW-1185">Reference proteome</keyword>
<dbReference type="EMBL" id="CM051394">
    <property type="protein sequence ID" value="KAJ4730074.1"/>
    <property type="molecule type" value="Genomic_DNA"/>
</dbReference>
<accession>A0ACC1Z360</accession>
<organism evidence="1 2">
    <name type="scientific">Melia azedarach</name>
    <name type="common">Chinaberry tree</name>
    <dbReference type="NCBI Taxonomy" id="155640"/>
    <lineage>
        <taxon>Eukaryota</taxon>
        <taxon>Viridiplantae</taxon>
        <taxon>Streptophyta</taxon>
        <taxon>Embryophyta</taxon>
        <taxon>Tracheophyta</taxon>
        <taxon>Spermatophyta</taxon>
        <taxon>Magnoliopsida</taxon>
        <taxon>eudicotyledons</taxon>
        <taxon>Gunneridae</taxon>
        <taxon>Pentapetalae</taxon>
        <taxon>rosids</taxon>
        <taxon>malvids</taxon>
        <taxon>Sapindales</taxon>
        <taxon>Meliaceae</taxon>
        <taxon>Melia</taxon>
    </lineage>
</organism>